<dbReference type="SUPFAM" id="SSF109854">
    <property type="entry name" value="DinB/YfiT-like putative metalloenzymes"/>
    <property type="match status" value="1"/>
</dbReference>
<sequence>MDAAERAALIDRYEDGFRVVAAALEGITDAELEAREGPGEWCPREIVHHLADSEMTSAIRLRLLIAEDDPAIVGYDQEAFVRRLFPDRPLGPSLAAFEAAREATAPILRRLTEEQWGRAGTHSESGRYSVEEWLRIYGGHAHDHAEQIRRARASVAG</sequence>
<feature type="domain" description="DinB-like" evidence="1">
    <location>
        <begin position="17"/>
        <end position="148"/>
    </location>
</feature>
<evidence type="ECO:0000259" key="1">
    <source>
        <dbReference type="Pfam" id="PF12867"/>
    </source>
</evidence>
<protein>
    <recommendedName>
        <fullName evidence="1">DinB-like domain-containing protein</fullName>
    </recommendedName>
</protein>
<gene>
    <name evidence="2" type="ORF">AVDCRST_MAG59-3206</name>
</gene>
<dbReference type="Gene3D" id="1.20.120.450">
    <property type="entry name" value="dinb family like domain"/>
    <property type="match status" value="1"/>
</dbReference>
<proteinExistence type="predicted"/>
<evidence type="ECO:0000313" key="2">
    <source>
        <dbReference type="EMBL" id="CAA9567890.1"/>
    </source>
</evidence>
<organism evidence="2">
    <name type="scientific">uncultured Thermomicrobiales bacterium</name>
    <dbReference type="NCBI Taxonomy" id="1645740"/>
    <lineage>
        <taxon>Bacteria</taxon>
        <taxon>Pseudomonadati</taxon>
        <taxon>Thermomicrobiota</taxon>
        <taxon>Thermomicrobia</taxon>
        <taxon>Thermomicrobiales</taxon>
        <taxon>environmental samples</taxon>
    </lineage>
</organism>
<dbReference type="Pfam" id="PF12867">
    <property type="entry name" value="DinB_2"/>
    <property type="match status" value="1"/>
</dbReference>
<name>A0A6J4V2U4_9BACT</name>
<dbReference type="InterPro" id="IPR024775">
    <property type="entry name" value="DinB-like"/>
</dbReference>
<dbReference type="InterPro" id="IPR034660">
    <property type="entry name" value="DinB/YfiT-like"/>
</dbReference>
<accession>A0A6J4V2U4</accession>
<dbReference type="AlphaFoldDB" id="A0A6J4V2U4"/>
<dbReference type="EMBL" id="CADCWF010000222">
    <property type="protein sequence ID" value="CAA9567890.1"/>
    <property type="molecule type" value="Genomic_DNA"/>
</dbReference>
<reference evidence="2" key="1">
    <citation type="submission" date="2020-02" db="EMBL/GenBank/DDBJ databases">
        <authorList>
            <person name="Meier V. D."/>
        </authorList>
    </citation>
    <scope>NUCLEOTIDE SEQUENCE</scope>
    <source>
        <strain evidence="2">AVDCRST_MAG59</strain>
    </source>
</reference>